<dbReference type="AlphaFoldDB" id="A1WZ80"/>
<dbReference type="Gene3D" id="3.40.50.300">
    <property type="entry name" value="P-loop containing nucleotide triphosphate hydrolases"/>
    <property type="match status" value="2"/>
</dbReference>
<sequence length="484" mass="52344">MAQGNSSAAIGARRRGAQTAPTGIEGLDFILDGGLPEGQPTLLRGGPGAGKTAIALTFFCHGLEQGEPSVLATFDESPAALTRHAEALGFPLAEHLAAGRGRILDMRPDRSELVSGEEIELTALLARIGHALDALGAKRLVVDAIDGMDESFAPGSSLRAELTRVFDWIRERDATTLITSGEHSGFSERFGLEDYIADCVILLRQEMCDRRMTRLLRILKRRGGSHGTNEFPFLLDGEGVFLAPITGTRLEAYPSAERHRTGVAGLDAMLGGGGPYRGSAVMISGQSGTGKTSFAATFAGAACEAGDRVLYLSFEEATDELLRNQRSVGVDLAPHIESGRLVLEPLLAVELGWEEHLLRVMRAVKEKLPAVVILDPASAMSDRQKDRQGKEMLLRLFYMLKREGVTVVATELLPDYSDGFSTMDVSSIVDVWIKLRRDERDGKLRRLLNVVKARGLPTSDRIQEYYLSSDGVHVVNTADTGDGS</sequence>
<dbReference type="SMART" id="SM00382">
    <property type="entry name" value="AAA"/>
    <property type="match status" value="2"/>
</dbReference>
<evidence type="ECO:0000256" key="3">
    <source>
        <dbReference type="ARBA" id="ARBA00022679"/>
    </source>
</evidence>
<dbReference type="InterPro" id="IPR014774">
    <property type="entry name" value="KaiC-like_dom"/>
</dbReference>
<dbReference type="InterPro" id="IPR025662">
    <property type="entry name" value="Sigma_54_int_dom_ATP-bd_1"/>
</dbReference>
<dbReference type="InterPro" id="IPR010624">
    <property type="entry name" value="KaiC_dom"/>
</dbReference>
<keyword evidence="3" id="KW-0808">Transferase</keyword>
<dbReference type="InterPro" id="IPR030665">
    <property type="entry name" value="KaiC"/>
</dbReference>
<keyword evidence="9" id="KW-1185">Reference proteome</keyword>
<dbReference type="KEGG" id="hha:Hhal_2228"/>
<dbReference type="PANTHER" id="PTHR42926">
    <property type="match status" value="1"/>
</dbReference>
<reference evidence="9" key="1">
    <citation type="submission" date="2006-12" db="EMBL/GenBank/DDBJ databases">
        <title>Complete sequence of Halorhodospira halophila SL1.</title>
        <authorList>
            <consortium name="US DOE Joint Genome Institute"/>
            <person name="Copeland A."/>
            <person name="Lucas S."/>
            <person name="Lapidus A."/>
            <person name="Barry K."/>
            <person name="Detter J.C."/>
            <person name="Glavina del Rio T."/>
            <person name="Hammon N."/>
            <person name="Israni S."/>
            <person name="Dalin E."/>
            <person name="Tice H."/>
            <person name="Pitluck S."/>
            <person name="Saunders E."/>
            <person name="Brettin T."/>
            <person name="Bruce D."/>
            <person name="Han C."/>
            <person name="Tapia R."/>
            <person name="Schmutz J."/>
            <person name="Larimer F."/>
            <person name="Land M."/>
            <person name="Hauser L."/>
            <person name="Kyrpides N."/>
            <person name="Mikhailova N."/>
            <person name="Hoff W."/>
            <person name="Richardson P."/>
        </authorList>
    </citation>
    <scope>NUCLEOTIDE SEQUENCE [LARGE SCALE GENOMIC DNA]</scope>
    <source>
        <strain evidence="9">DSM 244 / SL1</strain>
    </source>
</reference>
<keyword evidence="2" id="KW-0597">Phosphoprotein</keyword>
<dbReference type="Pfam" id="PF06745">
    <property type="entry name" value="ATPase"/>
    <property type="match status" value="2"/>
</dbReference>
<evidence type="ECO:0000313" key="9">
    <source>
        <dbReference type="Proteomes" id="UP000000647"/>
    </source>
</evidence>
<dbReference type="OrthoDB" id="9783783at2"/>
<dbReference type="STRING" id="349124.Hhal_2228"/>
<gene>
    <name evidence="8" type="ordered locus">Hhal_2228</name>
</gene>
<keyword evidence="4" id="KW-0677">Repeat</keyword>
<evidence type="ECO:0000313" key="8">
    <source>
        <dbReference type="EMBL" id="ABM62992.1"/>
    </source>
</evidence>
<feature type="domain" description="KaiC" evidence="7">
    <location>
        <begin position="18"/>
        <end position="256"/>
    </location>
</feature>
<reference evidence="8 9" key="2">
    <citation type="journal article" date="2013" name="Stand. Genomic Sci.">
        <title>Complete genome sequence of Halorhodospira halophila SL1.</title>
        <authorList>
            <person name="Challacombe J.F."/>
            <person name="Majid S."/>
            <person name="Deole R."/>
            <person name="Brettin T.S."/>
            <person name="Bruce D."/>
            <person name="Delano S.F."/>
            <person name="Detter J.C."/>
            <person name="Gleasner C.D."/>
            <person name="Han C.S."/>
            <person name="Misra M."/>
            <person name="Reitenga K.G."/>
            <person name="Mikhailova N."/>
            <person name="Woyke T."/>
            <person name="Pitluck S."/>
            <person name="Nolan M."/>
            <person name="Land M.L."/>
            <person name="Saunders E."/>
            <person name="Tapia R."/>
            <person name="Lapidus A."/>
            <person name="Ivanova N."/>
            <person name="Hoff W.D."/>
        </authorList>
    </citation>
    <scope>NUCLEOTIDE SEQUENCE [LARGE SCALE GENOMIC DNA]</scope>
    <source>
        <strain evidence="9">DSM 244 / SL1</strain>
    </source>
</reference>
<dbReference type="eggNOG" id="COG0467">
    <property type="taxonomic scope" value="Bacteria"/>
</dbReference>
<dbReference type="InterPro" id="IPR027417">
    <property type="entry name" value="P-loop_NTPase"/>
</dbReference>
<dbReference type="GO" id="GO:0004674">
    <property type="term" value="F:protein serine/threonine kinase activity"/>
    <property type="evidence" value="ECO:0007669"/>
    <property type="project" value="UniProtKB-EC"/>
</dbReference>
<feature type="domain" description="KaiC" evidence="7">
    <location>
        <begin position="257"/>
        <end position="484"/>
    </location>
</feature>
<keyword evidence="5" id="KW-0418">Kinase</keyword>
<dbReference type="NCBIfam" id="NF006799">
    <property type="entry name" value="PRK09302.1"/>
    <property type="match status" value="1"/>
</dbReference>
<dbReference type="HOGENOM" id="CLU_023669_4_1_6"/>
<keyword evidence="6" id="KW-0378">Hydrolase</keyword>
<dbReference type="PROSITE" id="PS00675">
    <property type="entry name" value="SIGMA54_INTERACT_1"/>
    <property type="match status" value="1"/>
</dbReference>
<evidence type="ECO:0000259" key="7">
    <source>
        <dbReference type="PROSITE" id="PS51146"/>
    </source>
</evidence>
<organism evidence="8 9">
    <name type="scientific">Halorhodospira halophila (strain DSM 244 / SL1)</name>
    <name type="common">Ectothiorhodospira halophila (strain DSM 244 / SL1)</name>
    <dbReference type="NCBI Taxonomy" id="349124"/>
    <lineage>
        <taxon>Bacteria</taxon>
        <taxon>Pseudomonadati</taxon>
        <taxon>Pseudomonadota</taxon>
        <taxon>Gammaproteobacteria</taxon>
        <taxon>Chromatiales</taxon>
        <taxon>Ectothiorhodospiraceae</taxon>
        <taxon>Halorhodospira</taxon>
    </lineage>
</organism>
<dbReference type="PANTHER" id="PTHR42926:SF1">
    <property type="entry name" value="CIRCADIAN CLOCK OSCILLATOR PROTEIN KAIC 1"/>
    <property type="match status" value="1"/>
</dbReference>
<protein>
    <recommendedName>
        <fullName evidence="1">non-specific serine/threonine protein kinase</fullName>
        <ecNumber evidence="1">2.7.11.1</ecNumber>
    </recommendedName>
</protein>
<evidence type="ECO:0000256" key="5">
    <source>
        <dbReference type="ARBA" id="ARBA00022777"/>
    </source>
</evidence>
<dbReference type="GO" id="GO:0016787">
    <property type="term" value="F:hydrolase activity"/>
    <property type="evidence" value="ECO:0007669"/>
    <property type="project" value="UniProtKB-KW"/>
</dbReference>
<dbReference type="PIRSF" id="PIRSF039117">
    <property type="entry name" value="KaiC"/>
    <property type="match status" value="1"/>
</dbReference>
<dbReference type="GO" id="GO:0005524">
    <property type="term" value="F:ATP binding"/>
    <property type="evidence" value="ECO:0007669"/>
    <property type="project" value="InterPro"/>
</dbReference>
<evidence type="ECO:0000256" key="6">
    <source>
        <dbReference type="ARBA" id="ARBA00022801"/>
    </source>
</evidence>
<dbReference type="EC" id="2.7.11.1" evidence="1"/>
<dbReference type="PROSITE" id="PS51146">
    <property type="entry name" value="KAIC"/>
    <property type="match status" value="2"/>
</dbReference>
<accession>A1WZ80</accession>
<dbReference type="EMBL" id="CP000544">
    <property type="protein sequence ID" value="ABM62992.1"/>
    <property type="molecule type" value="Genomic_DNA"/>
</dbReference>
<evidence type="ECO:0000256" key="4">
    <source>
        <dbReference type="ARBA" id="ARBA00022737"/>
    </source>
</evidence>
<name>A1WZ80_HALHL</name>
<dbReference type="InterPro" id="IPR051347">
    <property type="entry name" value="Circadian_clock_KaiC-rel"/>
</dbReference>
<dbReference type="InterPro" id="IPR003593">
    <property type="entry name" value="AAA+_ATPase"/>
</dbReference>
<dbReference type="RefSeq" id="WP_011815014.1">
    <property type="nucleotide sequence ID" value="NC_008789.1"/>
</dbReference>
<dbReference type="Proteomes" id="UP000000647">
    <property type="component" value="Chromosome"/>
</dbReference>
<proteinExistence type="predicted"/>
<evidence type="ECO:0000256" key="1">
    <source>
        <dbReference type="ARBA" id="ARBA00012513"/>
    </source>
</evidence>
<dbReference type="SUPFAM" id="SSF52540">
    <property type="entry name" value="P-loop containing nucleoside triphosphate hydrolases"/>
    <property type="match status" value="2"/>
</dbReference>
<evidence type="ECO:0000256" key="2">
    <source>
        <dbReference type="ARBA" id="ARBA00022553"/>
    </source>
</evidence>